<accession>A0A8X6IFT9</accession>
<feature type="domain" description="EGF-like" evidence="2">
    <location>
        <begin position="43"/>
        <end position="76"/>
    </location>
</feature>
<feature type="domain" description="EGF-like" evidence="2">
    <location>
        <begin position="119"/>
        <end position="152"/>
    </location>
</feature>
<keyword evidence="1" id="KW-1015">Disulfide bond</keyword>
<dbReference type="SMART" id="SM00181">
    <property type="entry name" value="EGF"/>
    <property type="match status" value="4"/>
</dbReference>
<keyword evidence="1" id="KW-0245">EGF-like domain</keyword>
<dbReference type="PROSITE" id="PS00022">
    <property type="entry name" value="EGF_1"/>
    <property type="match status" value="2"/>
</dbReference>
<dbReference type="Gene3D" id="2.10.25.10">
    <property type="entry name" value="Laminin"/>
    <property type="match status" value="2"/>
</dbReference>
<gene>
    <name evidence="3" type="ORF">TNIN_133051</name>
</gene>
<evidence type="ECO:0000259" key="2">
    <source>
        <dbReference type="PROSITE" id="PS50026"/>
    </source>
</evidence>
<feature type="disulfide bond" evidence="1">
    <location>
        <begin position="66"/>
        <end position="75"/>
    </location>
</feature>
<evidence type="ECO:0000313" key="3">
    <source>
        <dbReference type="EMBL" id="GFS41433.1"/>
    </source>
</evidence>
<feature type="disulfide bond" evidence="1">
    <location>
        <begin position="142"/>
        <end position="151"/>
    </location>
</feature>
<comment type="caution">
    <text evidence="1">Lacks conserved residue(s) required for the propagation of feature annotation.</text>
</comment>
<reference evidence="3" key="1">
    <citation type="submission" date="2020-08" db="EMBL/GenBank/DDBJ databases">
        <title>Multicomponent nature underlies the extraordinary mechanical properties of spider dragline silk.</title>
        <authorList>
            <person name="Kono N."/>
            <person name="Nakamura H."/>
            <person name="Mori M."/>
            <person name="Yoshida Y."/>
            <person name="Ohtoshi R."/>
            <person name="Malay A.D."/>
            <person name="Moran D.A.P."/>
            <person name="Tomita M."/>
            <person name="Numata K."/>
            <person name="Arakawa K."/>
        </authorList>
    </citation>
    <scope>NUCLEOTIDE SEQUENCE</scope>
</reference>
<feature type="non-terminal residue" evidence="3">
    <location>
        <position position="1"/>
    </location>
</feature>
<evidence type="ECO:0000313" key="4">
    <source>
        <dbReference type="Proteomes" id="UP000886998"/>
    </source>
</evidence>
<dbReference type="Proteomes" id="UP000886998">
    <property type="component" value="Unassembled WGS sequence"/>
</dbReference>
<keyword evidence="4" id="KW-1185">Reference proteome</keyword>
<dbReference type="InterPro" id="IPR000742">
    <property type="entry name" value="EGF"/>
</dbReference>
<evidence type="ECO:0000256" key="1">
    <source>
        <dbReference type="PROSITE-ProRule" id="PRU00076"/>
    </source>
</evidence>
<protein>
    <recommendedName>
        <fullName evidence="2">EGF-like domain-containing protein</fullName>
    </recommendedName>
</protein>
<comment type="caution">
    <text evidence="3">The sequence shown here is derived from an EMBL/GenBank/DDBJ whole genome shotgun (WGS) entry which is preliminary data.</text>
</comment>
<proteinExistence type="predicted"/>
<dbReference type="PROSITE" id="PS50026">
    <property type="entry name" value="EGF_3"/>
    <property type="match status" value="2"/>
</dbReference>
<dbReference type="EMBL" id="BMAV01025428">
    <property type="protein sequence ID" value="GFS41433.1"/>
    <property type="molecule type" value="Genomic_DNA"/>
</dbReference>
<organism evidence="3 4">
    <name type="scientific">Trichonephila inaurata madagascariensis</name>
    <dbReference type="NCBI Taxonomy" id="2747483"/>
    <lineage>
        <taxon>Eukaryota</taxon>
        <taxon>Metazoa</taxon>
        <taxon>Ecdysozoa</taxon>
        <taxon>Arthropoda</taxon>
        <taxon>Chelicerata</taxon>
        <taxon>Arachnida</taxon>
        <taxon>Araneae</taxon>
        <taxon>Araneomorphae</taxon>
        <taxon>Entelegynae</taxon>
        <taxon>Araneoidea</taxon>
        <taxon>Nephilidae</taxon>
        <taxon>Trichonephila</taxon>
        <taxon>Trichonephila inaurata</taxon>
    </lineage>
</organism>
<sequence>EITGVKIKKCEATDAECQFDFETLKATCVCKDESKVYVNGKCVGRCEKDDDCENGGSCTEQRTCKCHEGTNGDHCEEITGCEDLKCEATDAECQFDFEILKATCVCKDESQIYVEEKCVGKCEKDDNCENGGSCTEQRTCKCLEGTKGDHCEEITGCEDLKCEATDAECQFDFETHKATCVCRDKSRMYVEGKCVGV</sequence>
<name>A0A8X6IFT9_9ARAC</name>
<dbReference type="AlphaFoldDB" id="A0A8X6IFT9"/>
<dbReference type="OrthoDB" id="6436270at2759"/>